<protein>
    <submittedName>
        <fullName evidence="1">Uncharacterized protein</fullName>
    </submittedName>
</protein>
<evidence type="ECO:0000313" key="2">
    <source>
        <dbReference type="Proteomes" id="UP001178508"/>
    </source>
</evidence>
<dbReference type="EMBL" id="OY660883">
    <property type="protein sequence ID" value="CAJ1081980.1"/>
    <property type="molecule type" value="Genomic_DNA"/>
</dbReference>
<gene>
    <name evidence="1" type="ORF">XNOV1_A006458</name>
</gene>
<organism evidence="1 2">
    <name type="scientific">Xyrichtys novacula</name>
    <name type="common">Pearly razorfish</name>
    <name type="synonym">Hemipteronotus novacula</name>
    <dbReference type="NCBI Taxonomy" id="13765"/>
    <lineage>
        <taxon>Eukaryota</taxon>
        <taxon>Metazoa</taxon>
        <taxon>Chordata</taxon>
        <taxon>Craniata</taxon>
        <taxon>Vertebrata</taxon>
        <taxon>Euteleostomi</taxon>
        <taxon>Actinopterygii</taxon>
        <taxon>Neopterygii</taxon>
        <taxon>Teleostei</taxon>
        <taxon>Neoteleostei</taxon>
        <taxon>Acanthomorphata</taxon>
        <taxon>Eupercaria</taxon>
        <taxon>Labriformes</taxon>
        <taxon>Labridae</taxon>
        <taxon>Xyrichtys</taxon>
    </lineage>
</organism>
<evidence type="ECO:0000313" key="1">
    <source>
        <dbReference type="EMBL" id="CAJ1081980.1"/>
    </source>
</evidence>
<name>A0AAV1H7F3_XYRNO</name>
<keyword evidence="2" id="KW-1185">Reference proteome</keyword>
<accession>A0AAV1H7F3</accession>
<sequence length="102" mass="11349">RVRRSDMVADGKHRQKGRELEMMCVMLVDPSFHAGGWSTTGIIPPPLLINTEPHIQHLKVLSYSCGHVDADSADKIQEQHSSILSAIKRAREEEIHTVPISG</sequence>
<proteinExistence type="predicted"/>
<reference evidence="1" key="1">
    <citation type="submission" date="2023-08" db="EMBL/GenBank/DDBJ databases">
        <authorList>
            <person name="Alioto T."/>
            <person name="Alioto T."/>
            <person name="Gomez Garrido J."/>
        </authorList>
    </citation>
    <scope>NUCLEOTIDE SEQUENCE</scope>
</reference>
<feature type="non-terminal residue" evidence="1">
    <location>
        <position position="1"/>
    </location>
</feature>
<dbReference type="AlphaFoldDB" id="A0AAV1H7F3"/>
<dbReference type="Proteomes" id="UP001178508">
    <property type="component" value="Chromosome 20"/>
</dbReference>